<keyword evidence="1" id="KW-0472">Membrane</keyword>
<protein>
    <recommendedName>
        <fullName evidence="4">YcxB-like protein domain-containing protein</fullName>
    </recommendedName>
</protein>
<keyword evidence="1" id="KW-0812">Transmembrane</keyword>
<feature type="transmembrane region" description="Helical" evidence="1">
    <location>
        <begin position="52"/>
        <end position="72"/>
    </location>
</feature>
<dbReference type="EMBL" id="JAHESE010000001">
    <property type="protein sequence ID" value="MBT1706783.1"/>
    <property type="molecule type" value="Genomic_DNA"/>
</dbReference>
<gene>
    <name evidence="2" type="ORF">KK062_01040</name>
</gene>
<evidence type="ECO:0000256" key="1">
    <source>
        <dbReference type="SAM" id="Phobius"/>
    </source>
</evidence>
<keyword evidence="1" id="KW-1133">Transmembrane helix</keyword>
<evidence type="ECO:0000313" key="2">
    <source>
        <dbReference type="EMBL" id="MBT1706783.1"/>
    </source>
</evidence>
<sequence length="161" mass="18924">MIVKTKNYKLEKKTYISLALKTVLKKQGWMAVAGAVAICLPSIWIFSIWWFIAAFVGLGLYLLFWWVQFYGVTQLEQGKMLFEKFHYEISSQQILMKINPREGMPLKWDQIQTAQIGQDFFALFVNKAQIIYWPFKIFNTDNERKFVASILEKKGLVKPKK</sequence>
<dbReference type="AlphaFoldDB" id="A0AAP2GS34"/>
<feature type="transmembrane region" description="Helical" evidence="1">
    <location>
        <begin position="28"/>
        <end position="46"/>
    </location>
</feature>
<dbReference type="Proteomes" id="UP001319080">
    <property type="component" value="Unassembled WGS sequence"/>
</dbReference>
<evidence type="ECO:0008006" key="4">
    <source>
        <dbReference type="Google" id="ProtNLM"/>
    </source>
</evidence>
<evidence type="ECO:0000313" key="3">
    <source>
        <dbReference type="Proteomes" id="UP001319080"/>
    </source>
</evidence>
<name>A0AAP2GS34_9BACT</name>
<organism evidence="2 3">
    <name type="scientific">Dawidia cretensis</name>
    <dbReference type="NCBI Taxonomy" id="2782350"/>
    <lineage>
        <taxon>Bacteria</taxon>
        <taxon>Pseudomonadati</taxon>
        <taxon>Bacteroidota</taxon>
        <taxon>Cytophagia</taxon>
        <taxon>Cytophagales</taxon>
        <taxon>Chryseotaleaceae</taxon>
        <taxon>Dawidia</taxon>
    </lineage>
</organism>
<keyword evidence="3" id="KW-1185">Reference proteome</keyword>
<proteinExistence type="predicted"/>
<accession>A0AAP2GS34</accession>
<comment type="caution">
    <text evidence="2">The sequence shown here is derived from an EMBL/GenBank/DDBJ whole genome shotgun (WGS) entry which is preliminary data.</text>
</comment>
<reference evidence="2 3" key="1">
    <citation type="submission" date="2021-05" db="EMBL/GenBank/DDBJ databases">
        <title>A Polyphasic approach of four new species of the genus Ohtaekwangia: Ohtaekwangia histidinii sp. nov., Ohtaekwangia cretensis sp. nov., Ohtaekwangia indiensis sp. nov., Ohtaekwangia reichenbachii sp. nov. from diverse environment.</title>
        <authorList>
            <person name="Octaviana S."/>
        </authorList>
    </citation>
    <scope>NUCLEOTIDE SEQUENCE [LARGE SCALE GENOMIC DNA]</scope>
    <source>
        <strain evidence="2 3">PWU5</strain>
    </source>
</reference>
<dbReference type="RefSeq" id="WP_254082373.1">
    <property type="nucleotide sequence ID" value="NZ_JAHESE010000001.1"/>
</dbReference>